<dbReference type="GO" id="GO:0007023">
    <property type="term" value="P:post-chaperonin tubulin folding pathway"/>
    <property type="evidence" value="ECO:0007669"/>
    <property type="project" value="UniProtKB-UniRule"/>
</dbReference>
<name>A0A1Z5TFX5_HORWE</name>
<keyword evidence="3" id="KW-0206">Cytoskeleton</keyword>
<keyword evidence="2 3" id="KW-0143">Chaperone</keyword>
<evidence type="ECO:0000256" key="2">
    <source>
        <dbReference type="ARBA" id="ARBA00023186"/>
    </source>
</evidence>
<proteinExistence type="inferred from homology"/>
<dbReference type="Pfam" id="PF02970">
    <property type="entry name" value="TBCA"/>
    <property type="match status" value="1"/>
</dbReference>
<gene>
    <name evidence="4" type="ORF">BTJ68_05403</name>
</gene>
<comment type="caution">
    <text evidence="4">The sequence shown here is derived from an EMBL/GenBank/DDBJ whole genome shotgun (WGS) entry which is preliminary data.</text>
</comment>
<protein>
    <recommendedName>
        <fullName evidence="3">Tubulin-specific chaperone A</fullName>
    </recommendedName>
</protein>
<evidence type="ECO:0000256" key="3">
    <source>
        <dbReference type="RuleBase" id="RU364030"/>
    </source>
</evidence>
<dbReference type="PANTHER" id="PTHR21500:SF0">
    <property type="entry name" value="TUBULIN-SPECIFIC CHAPERONE A"/>
    <property type="match status" value="1"/>
</dbReference>
<reference evidence="4 5" key="1">
    <citation type="submission" date="2017-01" db="EMBL/GenBank/DDBJ databases">
        <title>The recent genome duplication of the halophilic yeast Hortaea werneckii: insights from long-read sequencing.</title>
        <authorList>
            <person name="Sinha S."/>
            <person name="Flibotte S."/>
            <person name="Neira M."/>
            <person name="Lenassi M."/>
            <person name="Gostincar C."/>
            <person name="Stajich J.E."/>
            <person name="Nislow C.E."/>
        </authorList>
    </citation>
    <scope>NUCLEOTIDE SEQUENCE [LARGE SCALE GENOMIC DNA]</scope>
    <source>
        <strain evidence="4 5">EXF-2000</strain>
    </source>
</reference>
<dbReference type="InterPro" id="IPR036126">
    <property type="entry name" value="TBCA_sf"/>
</dbReference>
<organism evidence="4 5">
    <name type="scientific">Hortaea werneckii EXF-2000</name>
    <dbReference type="NCBI Taxonomy" id="1157616"/>
    <lineage>
        <taxon>Eukaryota</taxon>
        <taxon>Fungi</taxon>
        <taxon>Dikarya</taxon>
        <taxon>Ascomycota</taxon>
        <taxon>Pezizomycotina</taxon>
        <taxon>Dothideomycetes</taxon>
        <taxon>Dothideomycetidae</taxon>
        <taxon>Mycosphaerellales</taxon>
        <taxon>Teratosphaeriaceae</taxon>
        <taxon>Hortaea</taxon>
    </lineage>
</organism>
<dbReference type="Gene3D" id="1.20.58.90">
    <property type="match status" value="1"/>
</dbReference>
<dbReference type="PANTHER" id="PTHR21500">
    <property type="entry name" value="TUBULIN-SPECIFIC CHAPERONE A"/>
    <property type="match status" value="1"/>
</dbReference>
<comment type="subunit">
    <text evidence="3">Supercomplex made of cofactors A to E. Cofactors A and D function by capturing and stabilizing tubulin in a quasi-native conformation. Cofactor E binds to the cofactor D-tubulin complex; interaction with cofactor C then causes the release of tubulin polypeptides that are committed to the native state.</text>
</comment>
<dbReference type="EMBL" id="MUNK01000053">
    <property type="protein sequence ID" value="OTA34831.1"/>
    <property type="molecule type" value="Genomic_DNA"/>
</dbReference>
<dbReference type="GO" id="GO:0007021">
    <property type="term" value="P:tubulin complex assembly"/>
    <property type="evidence" value="ECO:0007669"/>
    <property type="project" value="UniProtKB-UniRule"/>
</dbReference>
<accession>A0A1Z5TFX5</accession>
<dbReference type="GO" id="GO:0005874">
    <property type="term" value="C:microtubule"/>
    <property type="evidence" value="ECO:0007669"/>
    <property type="project" value="UniProtKB-KW"/>
</dbReference>
<comment type="subcellular location">
    <subcellularLocation>
        <location evidence="3">Cytoplasm</location>
        <location evidence="3">Cytoskeleton</location>
    </subcellularLocation>
</comment>
<evidence type="ECO:0000256" key="1">
    <source>
        <dbReference type="ARBA" id="ARBA00006806"/>
    </source>
</evidence>
<keyword evidence="5" id="KW-1185">Reference proteome</keyword>
<dbReference type="OrthoDB" id="296187at2759"/>
<dbReference type="Proteomes" id="UP000194280">
    <property type="component" value="Unassembled WGS sequence"/>
</dbReference>
<dbReference type="VEuPathDB" id="FungiDB:BTJ68_05403"/>
<sequence length="118" mass="13099">MAPPSQLSIATGSLTRLVKEEASYHRELEEQNARIAKLEQGGDSSDENAEYTLRQERRAAEETKAVFPQLRQKIQDALAKLEQQLEQDKGPGDQSTPEDITKAKEAILGAKHALRETA</sequence>
<dbReference type="STRING" id="1157616.A0A1Z5TFX5"/>
<keyword evidence="3" id="KW-0963">Cytoplasm</keyword>
<dbReference type="GO" id="GO:0048487">
    <property type="term" value="F:beta-tubulin binding"/>
    <property type="evidence" value="ECO:0007669"/>
    <property type="project" value="InterPro"/>
</dbReference>
<evidence type="ECO:0000313" key="4">
    <source>
        <dbReference type="EMBL" id="OTA34831.1"/>
    </source>
</evidence>
<evidence type="ECO:0000313" key="5">
    <source>
        <dbReference type="Proteomes" id="UP000194280"/>
    </source>
</evidence>
<dbReference type="InterPro" id="IPR004226">
    <property type="entry name" value="TBCA"/>
</dbReference>
<comment type="similarity">
    <text evidence="1 3">Belongs to the TBCA family.</text>
</comment>
<dbReference type="AlphaFoldDB" id="A0A1Z5TFX5"/>
<keyword evidence="3" id="KW-0493">Microtubule</keyword>
<dbReference type="SUPFAM" id="SSF46988">
    <property type="entry name" value="Tubulin chaperone cofactor A"/>
    <property type="match status" value="1"/>
</dbReference>
<dbReference type="GO" id="GO:0005829">
    <property type="term" value="C:cytosol"/>
    <property type="evidence" value="ECO:0007669"/>
    <property type="project" value="TreeGrafter"/>
</dbReference>
<dbReference type="InParanoid" id="A0A1Z5TFX5"/>
<dbReference type="FunCoup" id="A0A1Z5TFX5">
    <property type="interactions" value="1102"/>
</dbReference>